<keyword evidence="1" id="KW-1133">Transmembrane helix</keyword>
<keyword evidence="3" id="KW-1185">Reference proteome</keyword>
<keyword evidence="1" id="KW-0472">Membrane</keyword>
<feature type="transmembrane region" description="Helical" evidence="1">
    <location>
        <begin position="20"/>
        <end position="42"/>
    </location>
</feature>
<evidence type="ECO:0000313" key="3">
    <source>
        <dbReference type="Proteomes" id="UP000284178"/>
    </source>
</evidence>
<dbReference type="AlphaFoldDB" id="A0A412FFL3"/>
<accession>A0A412FFL3</accession>
<dbReference type="RefSeq" id="WP_117896377.1">
    <property type="nucleotide sequence ID" value="NZ_CABJCV010000036.1"/>
</dbReference>
<gene>
    <name evidence="2" type="ORF">DWY25_17385</name>
</gene>
<dbReference type="GeneID" id="83017167"/>
<reference evidence="2 3" key="1">
    <citation type="submission" date="2018-08" db="EMBL/GenBank/DDBJ databases">
        <title>A genome reference for cultivated species of the human gut microbiota.</title>
        <authorList>
            <person name="Zou Y."/>
            <person name="Xue W."/>
            <person name="Luo G."/>
        </authorList>
    </citation>
    <scope>NUCLEOTIDE SEQUENCE [LARGE SCALE GENOMIC DNA]</scope>
    <source>
        <strain evidence="2 3">AF24-29</strain>
    </source>
</reference>
<proteinExistence type="predicted"/>
<dbReference type="Proteomes" id="UP000284178">
    <property type="component" value="Unassembled WGS sequence"/>
</dbReference>
<feature type="transmembrane region" description="Helical" evidence="1">
    <location>
        <begin position="48"/>
        <end position="69"/>
    </location>
</feature>
<keyword evidence="1" id="KW-0812">Transmembrane</keyword>
<sequence length="91" mass="10076">MIFTGLMQMVLGAIKGILSILPAFPATPAFIVTGVMTLFTWLSGGLEFLSFFVRLNTIVTLAPIVILIAEGEDIYNMVMWVLRKLPFLNIN</sequence>
<comment type="caution">
    <text evidence="2">The sequence shown here is derived from an EMBL/GenBank/DDBJ whole genome shotgun (WGS) entry which is preliminary data.</text>
</comment>
<evidence type="ECO:0000256" key="1">
    <source>
        <dbReference type="SAM" id="Phobius"/>
    </source>
</evidence>
<dbReference type="EMBL" id="QRUP01000036">
    <property type="protein sequence ID" value="RGR66888.1"/>
    <property type="molecule type" value="Genomic_DNA"/>
</dbReference>
<protein>
    <submittedName>
        <fullName evidence="2">Uncharacterized protein</fullName>
    </submittedName>
</protein>
<name>A0A412FFL3_9FIRM</name>
<evidence type="ECO:0000313" key="2">
    <source>
        <dbReference type="EMBL" id="RGR66888.1"/>
    </source>
</evidence>
<organism evidence="2 3">
    <name type="scientific">Holdemania filiformis</name>
    <dbReference type="NCBI Taxonomy" id="61171"/>
    <lineage>
        <taxon>Bacteria</taxon>
        <taxon>Bacillati</taxon>
        <taxon>Bacillota</taxon>
        <taxon>Erysipelotrichia</taxon>
        <taxon>Erysipelotrichales</taxon>
        <taxon>Erysipelotrichaceae</taxon>
        <taxon>Holdemania</taxon>
    </lineage>
</organism>